<feature type="compositionally biased region" description="Basic residues" evidence="1">
    <location>
        <begin position="391"/>
        <end position="400"/>
    </location>
</feature>
<feature type="region of interest" description="Disordered" evidence="1">
    <location>
        <begin position="176"/>
        <end position="206"/>
    </location>
</feature>
<dbReference type="KEGG" id="pfj:MYCFIDRAFT_84721"/>
<evidence type="ECO:0000313" key="3">
    <source>
        <dbReference type="Proteomes" id="UP000016932"/>
    </source>
</evidence>
<dbReference type="Proteomes" id="UP000016932">
    <property type="component" value="Unassembled WGS sequence"/>
</dbReference>
<proteinExistence type="predicted"/>
<dbReference type="AlphaFoldDB" id="M2ZY45"/>
<protein>
    <submittedName>
        <fullName evidence="2">Uncharacterized protein</fullName>
    </submittedName>
</protein>
<dbReference type="VEuPathDB" id="FungiDB:MYCFIDRAFT_84721"/>
<name>M2ZY45_PSEFD</name>
<evidence type="ECO:0000256" key="1">
    <source>
        <dbReference type="SAM" id="MobiDB-lite"/>
    </source>
</evidence>
<reference evidence="2 3" key="1">
    <citation type="journal article" date="2012" name="PLoS Pathog.">
        <title>Diverse lifestyles and strategies of plant pathogenesis encoded in the genomes of eighteen Dothideomycetes fungi.</title>
        <authorList>
            <person name="Ohm R.A."/>
            <person name="Feau N."/>
            <person name="Henrissat B."/>
            <person name="Schoch C.L."/>
            <person name="Horwitz B.A."/>
            <person name="Barry K.W."/>
            <person name="Condon B.J."/>
            <person name="Copeland A.C."/>
            <person name="Dhillon B."/>
            <person name="Glaser F."/>
            <person name="Hesse C.N."/>
            <person name="Kosti I."/>
            <person name="LaButti K."/>
            <person name="Lindquist E.A."/>
            <person name="Lucas S."/>
            <person name="Salamov A.A."/>
            <person name="Bradshaw R.E."/>
            <person name="Ciuffetti L."/>
            <person name="Hamelin R.C."/>
            <person name="Kema G.H.J."/>
            <person name="Lawrence C."/>
            <person name="Scott J.A."/>
            <person name="Spatafora J.W."/>
            <person name="Turgeon B.G."/>
            <person name="de Wit P.J.G.M."/>
            <person name="Zhong S."/>
            <person name="Goodwin S.B."/>
            <person name="Grigoriev I.V."/>
        </authorList>
    </citation>
    <scope>NUCLEOTIDE SEQUENCE [LARGE SCALE GENOMIC DNA]</scope>
    <source>
        <strain evidence="2 3">CIRAD86</strain>
    </source>
</reference>
<feature type="region of interest" description="Disordered" evidence="1">
    <location>
        <begin position="375"/>
        <end position="418"/>
    </location>
</feature>
<keyword evidence="3" id="KW-1185">Reference proteome</keyword>
<dbReference type="STRING" id="383855.M2ZY45"/>
<sequence length="567" mass="62204">MRFTFLPPHALGRAPVRPAAAPTDPSNADQSSANPSSDQPGAAPPSSDQPGAASDPATGTKRRHDDEDGPASADEVDGGDSSGEPHSLEDIIQSIETSGDNTAAEADDDDQVVDPMAHMTPDILSLQLATKQTVEDLKQLTVEEVIQTAEYQMRDDDQRDDEPTAVPGQEFVEVDEAHAPQQQQQQQTTVMLPPARPSPLDQSEAYDQKKGCKVSTLSNLERAFGLWLQDVGISRSDYTSLHKIFTTLLPDSEIAPGSKLGELPKSIDTVKLHLKSVLPLLELRYQEIALQKQKTLPTASGKETTHRPLFFFNPQQLFTRILTSDIAKNMHSGLAYLTDLPTELCHSRAWASSIRTTSGAFARYPGQLDTISASRYTDEPARGPPPVPPQQKKKSRGRKTARVDEEAEEPPMPAPPVDWTRARAESLRSHYHKTSSTSLFDLLLQATAAFDPIYQAHPIRGELEIIVYGRKPLLNKLDAQDGVRAISAPYLMFMDSFGLYRNMRRSLMGWYITLAGLTMQERNRTSNMIPFTLGPHGSNTEDVIEAIAPCLRALEAGQLLDLLDGSG</sequence>
<accession>M2ZY45</accession>
<dbReference type="RefSeq" id="XP_007932366.1">
    <property type="nucleotide sequence ID" value="XM_007934175.1"/>
</dbReference>
<dbReference type="EMBL" id="KB446571">
    <property type="protein sequence ID" value="EME77041.1"/>
    <property type="molecule type" value="Genomic_DNA"/>
</dbReference>
<dbReference type="GeneID" id="19342241"/>
<organism evidence="2 3">
    <name type="scientific">Pseudocercospora fijiensis (strain CIRAD86)</name>
    <name type="common">Black leaf streak disease fungus</name>
    <name type="synonym">Mycosphaerella fijiensis</name>
    <dbReference type="NCBI Taxonomy" id="383855"/>
    <lineage>
        <taxon>Eukaryota</taxon>
        <taxon>Fungi</taxon>
        <taxon>Dikarya</taxon>
        <taxon>Ascomycota</taxon>
        <taxon>Pezizomycotina</taxon>
        <taxon>Dothideomycetes</taxon>
        <taxon>Dothideomycetidae</taxon>
        <taxon>Mycosphaerellales</taxon>
        <taxon>Mycosphaerellaceae</taxon>
        <taxon>Pseudocercospora</taxon>
    </lineage>
</organism>
<dbReference type="HOGENOM" id="CLU_480688_0_0_1"/>
<evidence type="ECO:0000313" key="2">
    <source>
        <dbReference type="EMBL" id="EME77041.1"/>
    </source>
</evidence>
<feature type="region of interest" description="Disordered" evidence="1">
    <location>
        <begin position="1"/>
        <end position="113"/>
    </location>
</feature>
<dbReference type="OrthoDB" id="5372708at2759"/>
<gene>
    <name evidence="2" type="ORF">MYCFIDRAFT_84721</name>
</gene>
<feature type="compositionally biased region" description="Polar residues" evidence="1">
    <location>
        <begin position="24"/>
        <end position="39"/>
    </location>
</feature>